<feature type="region of interest" description="Disordered" evidence="1">
    <location>
        <begin position="1"/>
        <end position="22"/>
    </location>
</feature>
<dbReference type="KEGG" id="ome:OLMES_2124"/>
<protein>
    <submittedName>
        <fullName evidence="2">Uncharacterized protein</fullName>
    </submittedName>
</protein>
<organism evidence="2 3">
    <name type="scientific">Oleiphilus messinensis</name>
    <dbReference type="NCBI Taxonomy" id="141451"/>
    <lineage>
        <taxon>Bacteria</taxon>
        <taxon>Pseudomonadati</taxon>
        <taxon>Pseudomonadota</taxon>
        <taxon>Gammaproteobacteria</taxon>
        <taxon>Oceanospirillales</taxon>
        <taxon>Oleiphilaceae</taxon>
        <taxon>Oleiphilus</taxon>
    </lineage>
</organism>
<name>A0A1Y0I6S5_9GAMM</name>
<evidence type="ECO:0000313" key="3">
    <source>
        <dbReference type="Proteomes" id="UP000196027"/>
    </source>
</evidence>
<reference evidence="2 3" key="1">
    <citation type="submission" date="2017-05" db="EMBL/GenBank/DDBJ databases">
        <title>Genomic insights into alkan degradation activity of Oleiphilus messinensis.</title>
        <authorList>
            <person name="Kozyavkin S.A."/>
            <person name="Slesarev A.I."/>
            <person name="Golyshin P.N."/>
            <person name="Korzhenkov A."/>
            <person name="Golyshina O.N."/>
            <person name="Toshchakov S.V."/>
        </authorList>
    </citation>
    <scope>NUCLEOTIDE SEQUENCE [LARGE SCALE GENOMIC DNA]</scope>
    <source>
        <strain evidence="2 3">ME102</strain>
    </source>
</reference>
<sequence length="216" mass="23302">MDHENKISEAPHSTPTSRGVSRRNLVKGLAASSVVVSVASRPVWGQGPCSISGLLSGNLSRPLESYSCTAGGEGQTPGFWMNHPECWPTGYYPGYTNDPRGIPGTIFSSEFGTGSSFGITFMDVLDPQACENGAGSLEFHLIAALLNAAHPSVNYGKSIQEIKDAFNYVLYVDPTKYDILHDILANLNERTHIDAKALEVNPGWADLTKQKNITCN</sequence>
<gene>
    <name evidence="2" type="ORF">OLMES_2124</name>
</gene>
<dbReference type="OrthoDB" id="6195511at2"/>
<evidence type="ECO:0000256" key="1">
    <source>
        <dbReference type="SAM" id="MobiDB-lite"/>
    </source>
</evidence>
<dbReference type="Proteomes" id="UP000196027">
    <property type="component" value="Chromosome"/>
</dbReference>
<keyword evidence="3" id="KW-1185">Reference proteome</keyword>
<proteinExistence type="predicted"/>
<dbReference type="AlphaFoldDB" id="A0A1Y0I6S5"/>
<dbReference type="RefSeq" id="WP_087461218.1">
    <property type="nucleotide sequence ID" value="NZ_CP021425.1"/>
</dbReference>
<dbReference type="EMBL" id="CP021425">
    <property type="protein sequence ID" value="ARU56197.1"/>
    <property type="molecule type" value="Genomic_DNA"/>
</dbReference>
<accession>A0A1Y0I6S5</accession>
<evidence type="ECO:0000313" key="2">
    <source>
        <dbReference type="EMBL" id="ARU56197.1"/>
    </source>
</evidence>